<dbReference type="GO" id="GO:0140965">
    <property type="term" value="P:secondary piRNA processing"/>
    <property type="evidence" value="ECO:0007669"/>
    <property type="project" value="UniProtKB-ARBA"/>
</dbReference>
<evidence type="ECO:0000256" key="9">
    <source>
        <dbReference type="SAM" id="MobiDB-lite"/>
    </source>
</evidence>
<evidence type="ECO:0000256" key="2">
    <source>
        <dbReference type="ARBA" id="ARBA00022473"/>
    </source>
</evidence>
<keyword evidence="2" id="KW-0217">Developmental protein</keyword>
<comment type="caution">
    <text evidence="12">The sequence shown here is derived from an EMBL/GenBank/DDBJ whole genome shotgun (WGS) entry which is preliminary data.</text>
</comment>
<dbReference type="Gene3D" id="2.170.260.10">
    <property type="entry name" value="paz domain"/>
    <property type="match status" value="1"/>
</dbReference>
<keyword evidence="4" id="KW-0221">Differentiation</keyword>
<sequence>MADPGKGRGRGLALLLALQKSQKAENPPPGSEPSPEQSPPTTAVPSVMEHDVDRPPDPPPDPGPAPIPPSPPLFPETPQESSRKRPHEEPITDSGKRVITDPEIASASIQSMYTHPSLNENNKRYELQDVGPFIVHVSRLESSPSQGTSLKAIKFGQFLHKNKIANITRDGVKVVGRNRVAVEFCTAADANKFMQDPLLNENGYKVGIPTYSITRMGVCKDVPRDLSMDEFVNSLDLPQGCGHVLRARRFSRKNKDSDGKVSWIPTQTVVITFRGQVLPEKIYSYKATVIVEPYKFPTIQCKACCRFGHVKAQCRSKPRCYRCAQPHDGENCTISQENASCLHCSGRHFSTNLNCPEQSRQKFVKLIMSQDNISFSEANAKVPSSRKPYAEVAKSPSSTQNLPSASPPSQTTSYRKTVFTQRRPHAPLGKSYDKQAHNSLIADVSSSLPNGCALNNNSPSSSISTSTLPITPNDNLLEWNAQSLNRKKSELLLLIDKLQPVVAAVSETWFLPGSRFRVPGYSCLRDDRDDGYAGCALFVKRSIVYSSLPIPAHGRPIALSSVLSKITEHMIKTRLEWLVENRNLIAKSQYGFRKGMGTLDSLGILVTDIQTAFKRKEYLYADDIALYFASPSISEANVSLNLAMRYLTDWLHEHGLSLSVAKCSSVVFTKKRQSKAVQSPAASEVTSASQQMSAVTQQLSETTLTTQTGMTGKNKFFREVKSSAPVVKKGTFGTPCEVTANFIYLNFEENNVFEYEVKYEPEQDYKNLRFKLLNEHRELFKEKTFDGTTLYLPHGLPAPVTELVSTNPFDNSKVKVTKVAPGHLLSRFNVDEISIIFRRNRKLSEMIHIYNVLFKQIMKDLQLVRFGRQHFNEHAAIQIPQHKLEVWPGGFPLPSADHQTNGLGGDRHAVCRHGVSTPEPLYSSGRRLCGLLRLWNDLPESIRKAPSRPLFKSMVRAHKHLSKYVTAVDEYEGGLMLTLDSTHRVLRTQSVLSLIQEEVQRNGADWKKSVSEILIGCSVMTTYNKKLFRVDSIDDSLTPRSTFVKTQDGQEVKVSFVDYYKKNYGIDIMDMDQPMLISRDTKRMPGSEKPTDFMICLVPELCQMTGLTDNQRSNFRLMKDVATYTRITPNQRHAAFKQYIKNVLANDTAKSRLAGWGLSLAPDTVNLTARTLPPEQLMFGNNVKLPGKPNADWNGDVTKYPVMQAVDIMRWVILYTKKDQQVANDFLDTIMRCSRPMGVNITKPDMILLPTDRTDSYVTALKKVFTTGLQLVVAICPTARDDRYSAIKKICCADNPVPSQVINARTLMNQQKVRSITQKILLQINCKLGGTLWAVSMPYKTAMIIGIDSYHDASRKKSSVCAFIASYNRSMTQWYSRAVFQERGQEIVDGLKSCLLDSLKQYLRVNGVLPDRIIIYRDGVGDGQLKIIQSYEIPQMQVCFTAMETSYKPSLTYIVVQKRINTRIFAKTHGGFENPPPGTVLDHSVTRRDWYDFLIASQKVNQGTVTPTHYVVVHDDSEMTPDQCQRLTYKMCHLYYNWPGTVRVPAPCQYAHKLAFLVGQSMHQEPSEMLADKLFFL</sequence>
<dbReference type="FunFam" id="2.170.260.10:FF:000003">
    <property type="entry name" value="Piwi-like RNA-mediated gene silencing 2"/>
    <property type="match status" value="1"/>
</dbReference>
<feature type="region of interest" description="Disordered" evidence="9">
    <location>
        <begin position="378"/>
        <end position="414"/>
    </location>
</feature>
<proteinExistence type="inferred from homology"/>
<dbReference type="GO" id="GO:0005737">
    <property type="term" value="C:cytoplasm"/>
    <property type="evidence" value="ECO:0007669"/>
    <property type="project" value="UniProtKB-SubCell"/>
</dbReference>
<evidence type="ECO:0000313" key="13">
    <source>
        <dbReference type="Proteomes" id="UP000653454"/>
    </source>
</evidence>
<dbReference type="GO" id="GO:0030154">
    <property type="term" value="P:cell differentiation"/>
    <property type="evidence" value="ECO:0007669"/>
    <property type="project" value="UniProtKB-KW"/>
</dbReference>
<keyword evidence="5" id="KW-0694">RNA-binding</keyword>
<dbReference type="InterPro" id="IPR036085">
    <property type="entry name" value="PAZ_dom_sf"/>
</dbReference>
<accession>A0A8S4E7B6</accession>
<dbReference type="CDD" id="cd02845">
    <property type="entry name" value="PAZ_piwi_like"/>
    <property type="match status" value="1"/>
</dbReference>
<evidence type="ECO:0000256" key="3">
    <source>
        <dbReference type="ARBA" id="ARBA00022490"/>
    </source>
</evidence>
<feature type="region of interest" description="Disordered" evidence="9">
    <location>
        <begin position="1"/>
        <end position="99"/>
    </location>
</feature>
<dbReference type="SUPFAM" id="SSF101690">
    <property type="entry name" value="PAZ domain"/>
    <property type="match status" value="2"/>
</dbReference>
<dbReference type="PROSITE" id="PS50822">
    <property type="entry name" value="PIWI"/>
    <property type="match status" value="1"/>
</dbReference>
<feature type="compositionally biased region" description="Pro residues" evidence="9">
    <location>
        <begin position="26"/>
        <end position="38"/>
    </location>
</feature>
<dbReference type="SUPFAM" id="SSF53098">
    <property type="entry name" value="Ribonuclease H-like"/>
    <property type="match status" value="1"/>
</dbReference>
<dbReference type="Gene3D" id="3.60.10.10">
    <property type="entry name" value="Endonuclease/exonuclease/phosphatase"/>
    <property type="match status" value="1"/>
</dbReference>
<keyword evidence="6" id="KW-0943">RNA-mediated gene silencing</keyword>
<dbReference type="InterPro" id="IPR003100">
    <property type="entry name" value="PAZ_dom"/>
</dbReference>
<dbReference type="EMBL" id="CAJHNJ030000013">
    <property type="protein sequence ID" value="CAG9111532.1"/>
    <property type="molecule type" value="Genomic_DNA"/>
</dbReference>
<feature type="domain" description="Piwi" evidence="11">
    <location>
        <begin position="1271"/>
        <end position="1563"/>
    </location>
</feature>
<dbReference type="Pfam" id="PF02171">
    <property type="entry name" value="Piwi"/>
    <property type="match status" value="1"/>
</dbReference>
<dbReference type="Gene3D" id="3.30.420.10">
    <property type="entry name" value="Ribonuclease H-like superfamily/Ribonuclease H"/>
    <property type="match status" value="1"/>
</dbReference>
<evidence type="ECO:0000256" key="4">
    <source>
        <dbReference type="ARBA" id="ARBA00022782"/>
    </source>
</evidence>
<organism evidence="12 13">
    <name type="scientific">Plutella xylostella</name>
    <name type="common">Diamondback moth</name>
    <name type="synonym">Plutella maculipennis</name>
    <dbReference type="NCBI Taxonomy" id="51655"/>
    <lineage>
        <taxon>Eukaryota</taxon>
        <taxon>Metazoa</taxon>
        <taxon>Ecdysozoa</taxon>
        <taxon>Arthropoda</taxon>
        <taxon>Hexapoda</taxon>
        <taxon>Insecta</taxon>
        <taxon>Pterygota</taxon>
        <taxon>Neoptera</taxon>
        <taxon>Endopterygota</taxon>
        <taxon>Lepidoptera</taxon>
        <taxon>Glossata</taxon>
        <taxon>Ditrysia</taxon>
        <taxon>Yponomeutoidea</taxon>
        <taxon>Plutellidae</taxon>
        <taxon>Plutella</taxon>
    </lineage>
</organism>
<keyword evidence="3" id="KW-0963">Cytoplasm</keyword>
<dbReference type="PROSITE" id="PS50821">
    <property type="entry name" value="PAZ"/>
    <property type="match status" value="1"/>
</dbReference>
<feature type="compositionally biased region" description="Polar residues" evidence="9">
    <location>
        <begin position="395"/>
        <end position="414"/>
    </location>
</feature>
<evidence type="ECO:0000256" key="8">
    <source>
        <dbReference type="ARBA" id="ARBA00063505"/>
    </source>
</evidence>
<evidence type="ECO:0000259" key="10">
    <source>
        <dbReference type="PROSITE" id="PS50821"/>
    </source>
</evidence>
<reference evidence="12" key="1">
    <citation type="submission" date="2020-11" db="EMBL/GenBank/DDBJ databases">
        <authorList>
            <person name="Whiteford S."/>
        </authorList>
    </citation>
    <scope>NUCLEOTIDE SEQUENCE</scope>
</reference>
<evidence type="ECO:0000256" key="5">
    <source>
        <dbReference type="ARBA" id="ARBA00022884"/>
    </source>
</evidence>
<feature type="domain" description="PAZ" evidence="10">
    <location>
        <begin position="994"/>
        <end position="1106"/>
    </location>
</feature>
<keyword evidence="13" id="KW-1185">Reference proteome</keyword>
<dbReference type="SUPFAM" id="SSF56219">
    <property type="entry name" value="DNase I-like"/>
    <property type="match status" value="1"/>
</dbReference>
<dbReference type="SMART" id="SM00950">
    <property type="entry name" value="Piwi"/>
    <property type="match status" value="1"/>
</dbReference>
<gene>
    <name evidence="12" type="ORF">PLXY2_LOCUS4594</name>
</gene>
<evidence type="ECO:0000256" key="6">
    <source>
        <dbReference type="ARBA" id="ARBA00023158"/>
    </source>
</evidence>
<dbReference type="InterPro" id="IPR036691">
    <property type="entry name" value="Endo/exonu/phosph_ase_sf"/>
</dbReference>
<dbReference type="CDD" id="cd04658">
    <property type="entry name" value="Piwi_piwi-like_Euk"/>
    <property type="match status" value="1"/>
</dbReference>
<dbReference type="InterPro" id="IPR036397">
    <property type="entry name" value="RNaseH_sf"/>
</dbReference>
<dbReference type="Gene3D" id="3.40.50.2300">
    <property type="match status" value="1"/>
</dbReference>
<dbReference type="Pfam" id="PF23278">
    <property type="entry name" value="Piwi_N"/>
    <property type="match status" value="1"/>
</dbReference>
<dbReference type="Proteomes" id="UP000653454">
    <property type="component" value="Unassembled WGS sequence"/>
</dbReference>
<feature type="compositionally biased region" description="Pro residues" evidence="9">
    <location>
        <begin position="57"/>
        <end position="75"/>
    </location>
</feature>
<comment type="subunit">
    <text evidence="8">Interacts (when symmetrically methylated) with Papi/TDRKH. Interacts with Vasa.</text>
</comment>
<evidence type="ECO:0000313" key="12">
    <source>
        <dbReference type="EMBL" id="CAG9111532.1"/>
    </source>
</evidence>
<dbReference type="SMART" id="SM00949">
    <property type="entry name" value="PAZ"/>
    <property type="match status" value="1"/>
</dbReference>
<dbReference type="InterPro" id="IPR012337">
    <property type="entry name" value="RNaseH-like_sf"/>
</dbReference>
<dbReference type="GO" id="GO:0003723">
    <property type="term" value="F:RNA binding"/>
    <property type="evidence" value="ECO:0007669"/>
    <property type="project" value="UniProtKB-KW"/>
</dbReference>
<protein>
    <submittedName>
        <fullName evidence="12">(diamondback moth) hypothetical protein</fullName>
    </submittedName>
</protein>
<comment type="subcellular location">
    <subcellularLocation>
        <location evidence="1">Cytoplasm</location>
    </subcellularLocation>
</comment>
<dbReference type="PANTHER" id="PTHR22891">
    <property type="entry name" value="EUKARYOTIC TRANSLATION INITIATION FACTOR 2C"/>
    <property type="match status" value="1"/>
</dbReference>
<dbReference type="InterPro" id="IPR003165">
    <property type="entry name" value="Piwi"/>
</dbReference>
<evidence type="ECO:0000256" key="7">
    <source>
        <dbReference type="ARBA" id="ARBA00038291"/>
    </source>
</evidence>
<evidence type="ECO:0000256" key="1">
    <source>
        <dbReference type="ARBA" id="ARBA00004496"/>
    </source>
</evidence>
<evidence type="ECO:0000259" key="11">
    <source>
        <dbReference type="PROSITE" id="PS50822"/>
    </source>
</evidence>
<name>A0A8S4E7B6_PLUXY</name>
<feature type="compositionally biased region" description="Basic and acidic residues" evidence="9">
    <location>
        <begin position="81"/>
        <end position="99"/>
    </location>
</feature>
<comment type="similarity">
    <text evidence="7">Belongs to the argonaute family. Piwi subfamily.</text>
</comment>
<dbReference type="Pfam" id="PF02170">
    <property type="entry name" value="PAZ"/>
    <property type="match status" value="1"/>
</dbReference>
<dbReference type="FunFam" id="3.30.420.10:FF:000014">
    <property type="entry name" value="Piwi-like RNA-mediated gene silencing 1"/>
    <property type="match status" value="1"/>
</dbReference>